<dbReference type="AlphaFoldDB" id="C9RM97"/>
<evidence type="ECO:0000313" key="2">
    <source>
        <dbReference type="EMBL" id="ADL26983.1"/>
    </source>
</evidence>
<dbReference type="RefSeq" id="WP_014547149.1">
    <property type="nucleotide sequence ID" value="NC_013410.1"/>
</dbReference>
<keyword evidence="4" id="KW-1185">Reference proteome</keyword>
<dbReference type="Proteomes" id="UP000001497">
    <property type="component" value="Chromosome"/>
</dbReference>
<dbReference type="InterPro" id="IPR043129">
    <property type="entry name" value="ATPase_NBD"/>
</dbReference>
<reference evidence="3" key="2">
    <citation type="submission" date="2010-08" db="EMBL/GenBank/DDBJ databases">
        <title>Complete sequence of Fibrobacter succinogenes subsp. succinogenes S85.</title>
        <authorList>
            <person name="Durkin A.S."/>
            <person name="Nelson K.E."/>
            <person name="Morrison M."/>
            <person name="Forsberg C.W."/>
            <person name="Wilson D.B."/>
            <person name="Russell J.B."/>
            <person name="Cann I.K.O."/>
            <person name="Mackie R.I."/>
            <person name="White B.A."/>
        </authorList>
    </citation>
    <scope>NUCLEOTIDE SEQUENCE [LARGE SCALE GENOMIC DNA]</scope>
    <source>
        <strain evidence="3">ATCC 19169 / S85</strain>
    </source>
</reference>
<evidence type="ECO:0000313" key="1">
    <source>
        <dbReference type="EMBL" id="ACX76129.1"/>
    </source>
</evidence>
<sequence length="303" mass="33513">MSESKLYLGVEVGDHYMKVALVDSSEKKVVKTAVLPVECNPIYDIFLFESTLQQWVDENQIKEIEATSVTVPAKMSIIRKVYVPPEAVANKDQYLKWYMELFTNADVSAYIVDSKTLSGDDSFGYNELVMAVRKEWVDALRKGFRSRMLAPKSMEVDVLSLMNVMDVGEKVKDAVCIVKADFDGVSIVWMRRDELLALRGVSTLSMVGKTADAAYPILADEIVEQMKLVETENGVNGVTDVRLCGEMASEDSFVDLLMGKLEGYNVSLIKSLSQLPSDESVDPINMVYCVGAVGAALNPMEGV</sequence>
<dbReference type="OrthoDB" id="9809771at2"/>
<reference evidence="2" key="3">
    <citation type="submission" date="2010-08" db="EMBL/GenBank/DDBJ databases">
        <authorList>
            <person name="Durkin A.S."/>
            <person name="Nelson K.E."/>
            <person name="Morrison M."/>
            <person name="Forsberg C.W."/>
            <person name="Wilson D.B."/>
            <person name="Russell J.B."/>
            <person name="Cann I.K.O."/>
            <person name="Mackie R.I."/>
            <person name="White B.A."/>
        </authorList>
    </citation>
    <scope>NUCLEOTIDE SEQUENCE</scope>
    <source>
        <strain evidence="2">S85</strain>
    </source>
</reference>
<dbReference type="STRING" id="59374.FSU_3112"/>
<proteinExistence type="predicted"/>
<dbReference type="KEGG" id="fsu:Fisuc_2543"/>
<dbReference type="Gene3D" id="3.30.420.40">
    <property type="match status" value="2"/>
</dbReference>
<dbReference type="HOGENOM" id="CLU_917501_0_0_0"/>
<reference evidence="1 4" key="1">
    <citation type="submission" date="2009-10" db="EMBL/GenBank/DDBJ databases">
        <title>Complete sequence of Fibrobacter succinogenes subsp. succinogenes S85.</title>
        <authorList>
            <consortium name="US DOE Joint Genome Institute"/>
            <person name="Lucas S."/>
            <person name="Copeland A."/>
            <person name="Lapidus A."/>
            <person name="Glavina del Rio T."/>
            <person name="Tice H."/>
            <person name="Bruce D."/>
            <person name="Goodwin L."/>
            <person name="Pitluck S."/>
            <person name="Chertkov O."/>
            <person name="Detter J.C."/>
            <person name="Han C."/>
            <person name="Tapia R."/>
            <person name="Larimer F."/>
            <person name="Land M."/>
            <person name="Hauser L."/>
            <person name="Kyrpides N."/>
            <person name="Mikhailova N."/>
            <person name="Weimer P.J."/>
            <person name="Stevenson D.M."/>
            <person name="Boyum J."/>
            <person name="Brumm P.I."/>
            <person name="Mead D."/>
        </authorList>
    </citation>
    <scope>NUCLEOTIDE SEQUENCE [LARGE SCALE GENOMIC DNA]</scope>
    <source>
        <strain evidence="4">ATCC 19169 / S85</strain>
        <strain evidence="1">S85</strain>
    </source>
</reference>
<protein>
    <submittedName>
        <fullName evidence="2">Conserved domain protein</fullName>
    </submittedName>
</protein>
<organism evidence="2 3">
    <name type="scientific">Fibrobacter succinogenes (strain ATCC 19169 / S85)</name>
    <dbReference type="NCBI Taxonomy" id="59374"/>
    <lineage>
        <taxon>Bacteria</taxon>
        <taxon>Pseudomonadati</taxon>
        <taxon>Fibrobacterota</taxon>
        <taxon>Fibrobacteria</taxon>
        <taxon>Fibrobacterales</taxon>
        <taxon>Fibrobacteraceae</taxon>
        <taxon>Fibrobacter</taxon>
    </lineage>
</organism>
<accession>C9RM97</accession>
<evidence type="ECO:0000313" key="3">
    <source>
        <dbReference type="Proteomes" id="UP000000517"/>
    </source>
</evidence>
<dbReference type="SUPFAM" id="SSF53067">
    <property type="entry name" value="Actin-like ATPase domain"/>
    <property type="match status" value="1"/>
</dbReference>
<name>C9RM97_FIBSS</name>
<evidence type="ECO:0000313" key="4">
    <source>
        <dbReference type="Proteomes" id="UP000001497"/>
    </source>
</evidence>
<dbReference type="EMBL" id="CP002158">
    <property type="protein sequence ID" value="ADL26983.1"/>
    <property type="molecule type" value="Genomic_DNA"/>
</dbReference>
<gene>
    <name evidence="1" type="ordered locus">Fisuc_2543</name>
    <name evidence="2" type="ordered locus">FSU_3112</name>
</gene>
<dbReference type="Gene3D" id="3.30.1490.300">
    <property type="match status" value="1"/>
</dbReference>
<dbReference type="KEGG" id="fsc:FSU_3112"/>
<dbReference type="eggNOG" id="COG4972">
    <property type="taxonomic scope" value="Bacteria"/>
</dbReference>
<dbReference type="EMBL" id="CP001792">
    <property type="protein sequence ID" value="ACX76129.1"/>
    <property type="molecule type" value="Genomic_DNA"/>
</dbReference>
<dbReference type="Proteomes" id="UP000000517">
    <property type="component" value="Chromosome"/>
</dbReference>